<accession>A0ACC2SIZ0</accession>
<reference evidence="1" key="1">
    <citation type="submission" date="2022-04" db="EMBL/GenBank/DDBJ databases">
        <title>Genome of the entomopathogenic fungus Entomophthora muscae.</title>
        <authorList>
            <person name="Elya C."/>
            <person name="Lovett B.R."/>
            <person name="Lee E."/>
            <person name="Macias A.M."/>
            <person name="Hajek A.E."/>
            <person name="De Bivort B.L."/>
            <person name="Kasson M.T."/>
            <person name="De Fine Licht H.H."/>
            <person name="Stajich J.E."/>
        </authorList>
    </citation>
    <scope>NUCLEOTIDE SEQUENCE</scope>
    <source>
        <strain evidence="1">Berkeley</strain>
    </source>
</reference>
<protein>
    <submittedName>
        <fullName evidence="1">Uncharacterized protein</fullName>
    </submittedName>
</protein>
<dbReference type="Proteomes" id="UP001165960">
    <property type="component" value="Unassembled WGS sequence"/>
</dbReference>
<sequence length="457" mass="52017">MASSNWFQRAILRLACPGKERNLVLETFAFICTHFVGGIVTAAFFACHVWLAVFSTRTSMLELGVLGWLSLEWMFLVWCRVEAGMVLKAKPGLTLGAKRRKQVERAILDSPDVAAIMSGWFLPESDAGLSKEQVREWLAWYLHGQHVQDLDQSQWEYVETHIGRLSTRMRFAALPAKRKLMKISLDSFSYQHKPLLFYLMIHVVQQLSNLVLWSMGFKHLREGSSSYWYLDGKSKHEPVVFAHGIGMGLSVYLVKIYQLLKVNPGRRVVLLEFPYISLSPVTAVPTIARVVDDVSAIVCRHGLPPCSFVGHSYGTVVVSWIMTHKPRLVRRSTLIDPVCFALWEPTLVKRFVYLSSPAFLQQLVHFFIARDLFVTNTITRHFNWIHNILLPEDISCPTTVVLSSHDFLINASAIKGYLQEHNATRPRFPLKIVMQKNHTHGSYLVNSKSTAQIIAKV</sequence>
<dbReference type="EMBL" id="QTSX02005016">
    <property type="protein sequence ID" value="KAJ9062262.1"/>
    <property type="molecule type" value="Genomic_DNA"/>
</dbReference>
<evidence type="ECO:0000313" key="2">
    <source>
        <dbReference type="Proteomes" id="UP001165960"/>
    </source>
</evidence>
<name>A0ACC2SIZ0_9FUNG</name>
<comment type="caution">
    <text evidence="1">The sequence shown here is derived from an EMBL/GenBank/DDBJ whole genome shotgun (WGS) entry which is preliminary data.</text>
</comment>
<proteinExistence type="predicted"/>
<keyword evidence="2" id="KW-1185">Reference proteome</keyword>
<organism evidence="1 2">
    <name type="scientific">Entomophthora muscae</name>
    <dbReference type="NCBI Taxonomy" id="34485"/>
    <lineage>
        <taxon>Eukaryota</taxon>
        <taxon>Fungi</taxon>
        <taxon>Fungi incertae sedis</taxon>
        <taxon>Zoopagomycota</taxon>
        <taxon>Entomophthoromycotina</taxon>
        <taxon>Entomophthoromycetes</taxon>
        <taxon>Entomophthorales</taxon>
        <taxon>Entomophthoraceae</taxon>
        <taxon>Entomophthora</taxon>
    </lineage>
</organism>
<gene>
    <name evidence="1" type="ORF">DSO57_1012708</name>
</gene>
<evidence type="ECO:0000313" key="1">
    <source>
        <dbReference type="EMBL" id="KAJ9062262.1"/>
    </source>
</evidence>